<evidence type="ECO:0000313" key="1">
    <source>
        <dbReference type="EMBL" id="HIV01173.1"/>
    </source>
</evidence>
<dbReference type="EMBL" id="DVOJ01000005">
    <property type="protein sequence ID" value="HIV01173.1"/>
    <property type="molecule type" value="Genomic_DNA"/>
</dbReference>
<organism evidence="1 2">
    <name type="scientific">Candidatus Caccopulliclostridium gallistercoris</name>
    <dbReference type="NCBI Taxonomy" id="2840719"/>
    <lineage>
        <taxon>Bacteria</taxon>
        <taxon>Bacillati</taxon>
        <taxon>Bacillota</taxon>
        <taxon>Clostridia</taxon>
        <taxon>Candidatus Caccopulliclostridium</taxon>
    </lineage>
</organism>
<reference evidence="1" key="1">
    <citation type="submission" date="2020-10" db="EMBL/GenBank/DDBJ databases">
        <authorList>
            <person name="Gilroy R."/>
        </authorList>
    </citation>
    <scope>NUCLEOTIDE SEQUENCE</scope>
    <source>
        <strain evidence="1">CHK186-9395</strain>
    </source>
</reference>
<protein>
    <submittedName>
        <fullName evidence="1">Uncharacterized protein</fullName>
    </submittedName>
</protein>
<accession>A0A9D1NEV7</accession>
<dbReference type="Proteomes" id="UP000886861">
    <property type="component" value="Unassembled WGS sequence"/>
</dbReference>
<gene>
    <name evidence="1" type="ORF">IAA62_01285</name>
</gene>
<name>A0A9D1NEV7_9FIRM</name>
<sequence>MEEFNEKKLKKAIIKRALGYDADEVVEEYSYDEEGKPKLSKKRVTKKHYAPDISAMKILIERYGNLSREEIELMSDEELRAERNRLIKLLEEEDYG</sequence>
<reference evidence="1" key="2">
    <citation type="journal article" date="2021" name="PeerJ">
        <title>Extensive microbial diversity within the chicken gut microbiome revealed by metagenomics and culture.</title>
        <authorList>
            <person name="Gilroy R."/>
            <person name="Ravi A."/>
            <person name="Getino M."/>
            <person name="Pursley I."/>
            <person name="Horton D.L."/>
            <person name="Alikhan N.F."/>
            <person name="Baker D."/>
            <person name="Gharbi K."/>
            <person name="Hall N."/>
            <person name="Watson M."/>
            <person name="Adriaenssens E.M."/>
            <person name="Foster-Nyarko E."/>
            <person name="Jarju S."/>
            <person name="Secka A."/>
            <person name="Antonio M."/>
            <person name="Oren A."/>
            <person name="Chaudhuri R.R."/>
            <person name="La Ragione R."/>
            <person name="Hildebrand F."/>
            <person name="Pallen M.J."/>
        </authorList>
    </citation>
    <scope>NUCLEOTIDE SEQUENCE</scope>
    <source>
        <strain evidence="1">CHK186-9395</strain>
    </source>
</reference>
<proteinExistence type="predicted"/>
<comment type="caution">
    <text evidence="1">The sequence shown here is derived from an EMBL/GenBank/DDBJ whole genome shotgun (WGS) entry which is preliminary data.</text>
</comment>
<dbReference type="AlphaFoldDB" id="A0A9D1NEV7"/>
<evidence type="ECO:0000313" key="2">
    <source>
        <dbReference type="Proteomes" id="UP000886861"/>
    </source>
</evidence>